<feature type="transmembrane region" description="Helical" evidence="1">
    <location>
        <begin position="12"/>
        <end position="33"/>
    </location>
</feature>
<reference evidence="2" key="2">
    <citation type="submission" date="2021-01" db="EMBL/GenBank/DDBJ databases">
        <authorList>
            <person name="Hahn C.R."/>
            <person name="Youssef N.H."/>
            <person name="Elshahed M."/>
        </authorList>
    </citation>
    <scope>NUCLEOTIDE SEQUENCE</scope>
    <source>
        <strain evidence="2">Zod_Metabat.24</strain>
    </source>
</reference>
<keyword evidence="1" id="KW-0472">Membrane</keyword>
<dbReference type="Proteomes" id="UP000809273">
    <property type="component" value="Unassembled WGS sequence"/>
</dbReference>
<dbReference type="AlphaFoldDB" id="A0A9D8KFV7"/>
<dbReference type="EMBL" id="JAFGIX010000072">
    <property type="protein sequence ID" value="MBN1574300.1"/>
    <property type="molecule type" value="Genomic_DNA"/>
</dbReference>
<proteinExistence type="predicted"/>
<evidence type="ECO:0000313" key="2">
    <source>
        <dbReference type="EMBL" id="MBN1574300.1"/>
    </source>
</evidence>
<feature type="transmembrane region" description="Helical" evidence="1">
    <location>
        <begin position="45"/>
        <end position="65"/>
    </location>
</feature>
<dbReference type="NCBIfam" id="NF037970">
    <property type="entry name" value="vanZ_1"/>
    <property type="match status" value="1"/>
</dbReference>
<organism evidence="2 3">
    <name type="scientific">Candidatus Zymogenus saltonus</name>
    <dbReference type="NCBI Taxonomy" id="2844893"/>
    <lineage>
        <taxon>Bacteria</taxon>
        <taxon>Deltaproteobacteria</taxon>
        <taxon>Candidatus Zymogenia</taxon>
        <taxon>Candidatus Zymogeniales</taxon>
        <taxon>Candidatus Zymogenaceae</taxon>
        <taxon>Candidatus Zymogenus</taxon>
    </lineage>
</organism>
<sequence length="193" mass="21768">MKFAEILSEKKTAWSIVLLYIILIFSTLGDVVVIVEFAESKLGNIFNIVMNVSPYIFFLGLSLYTIIIRKERRPARYVYLILILIAFFFLRKYLSYPIEKVHLIEYSIFGALFFWAVSVSGLSLLSSFMVAVVASLVVGSADELVQAFIPSRYFSIKDLLINFQSGILGAAIYAGFVREDEEDEEEGGGGRSR</sequence>
<name>A0A9D8KFV7_9DELT</name>
<evidence type="ECO:0000313" key="3">
    <source>
        <dbReference type="Proteomes" id="UP000809273"/>
    </source>
</evidence>
<protein>
    <submittedName>
        <fullName evidence="2">VanZ family protein</fullName>
    </submittedName>
</protein>
<evidence type="ECO:0000256" key="1">
    <source>
        <dbReference type="SAM" id="Phobius"/>
    </source>
</evidence>
<comment type="caution">
    <text evidence="2">The sequence shown here is derived from an EMBL/GenBank/DDBJ whole genome shotgun (WGS) entry which is preliminary data.</text>
</comment>
<keyword evidence="1" id="KW-0812">Transmembrane</keyword>
<feature type="transmembrane region" description="Helical" evidence="1">
    <location>
        <begin position="77"/>
        <end position="94"/>
    </location>
</feature>
<keyword evidence="1" id="KW-1133">Transmembrane helix</keyword>
<gene>
    <name evidence="2" type="ORF">JW984_13965</name>
</gene>
<reference evidence="2" key="1">
    <citation type="journal article" date="2021" name="Environ. Microbiol.">
        <title>Genomic characterization of three novel Desulfobacterota classes expand the metabolic and phylogenetic diversity of the phylum.</title>
        <authorList>
            <person name="Murphy C.L."/>
            <person name="Biggerstaff J."/>
            <person name="Eichhorn A."/>
            <person name="Ewing E."/>
            <person name="Shahan R."/>
            <person name="Soriano D."/>
            <person name="Stewart S."/>
            <person name="VanMol K."/>
            <person name="Walker R."/>
            <person name="Walters P."/>
            <person name="Elshahed M.S."/>
            <person name="Youssef N.H."/>
        </authorList>
    </citation>
    <scope>NUCLEOTIDE SEQUENCE</scope>
    <source>
        <strain evidence="2">Zod_Metabat.24</strain>
    </source>
</reference>
<feature type="transmembrane region" description="Helical" evidence="1">
    <location>
        <begin position="106"/>
        <end position="138"/>
    </location>
</feature>
<accession>A0A9D8KFV7</accession>